<dbReference type="PANTHER" id="PTHR33295:SF18">
    <property type="entry name" value="AAA+ ATPASE DOMAIN-CONTAINING PROTEIN"/>
    <property type="match status" value="1"/>
</dbReference>
<evidence type="ECO:0000313" key="3">
    <source>
        <dbReference type="Proteomes" id="UP000183047"/>
    </source>
</evidence>
<keyword evidence="3" id="KW-1185">Reference proteome</keyword>
<evidence type="ECO:0000259" key="1">
    <source>
        <dbReference type="Pfam" id="PF13173"/>
    </source>
</evidence>
<dbReference type="InterPro" id="IPR041682">
    <property type="entry name" value="AAA_14"/>
</dbReference>
<dbReference type="AlphaFoldDB" id="A0A1G5FVQ6"/>
<evidence type="ECO:0000313" key="2">
    <source>
        <dbReference type="EMBL" id="SCY43353.1"/>
    </source>
</evidence>
<proteinExistence type="predicted"/>
<dbReference type="RefSeq" id="WP_074463003.1">
    <property type="nucleotide sequence ID" value="NZ_FMUR01000017.1"/>
</dbReference>
<dbReference type="PANTHER" id="PTHR33295">
    <property type="entry name" value="ATPASE"/>
    <property type="match status" value="1"/>
</dbReference>
<accession>A0A1G5FVQ6</accession>
<feature type="domain" description="AAA" evidence="1">
    <location>
        <begin position="20"/>
        <end position="172"/>
    </location>
</feature>
<sequence length="209" mass="24252">MIKRDRYLNQLINAKDNGFPKVITGVRRCGKSFLLKEIYREYLLSQDVPESRIIILELDDDKNSKYRDPLELGAYIREKCKDKENYYVFIDEIQKVYSIINPNLTDGKHVLANSDDTEVISFVDVVLGLSREKNIDLYVTGSNSKMLSSDIVTEFRDKATNIKLSPLSFEEYYDQYKNKGIETTFEMNPGNHFKDADLRLAKGIAWILK</sequence>
<protein>
    <submittedName>
        <fullName evidence="2">AAA domain-containing protein</fullName>
    </submittedName>
</protein>
<dbReference type="EMBL" id="FMUR01000017">
    <property type="protein sequence ID" value="SCY43353.1"/>
    <property type="molecule type" value="Genomic_DNA"/>
</dbReference>
<name>A0A1G5FVQ6_9FIRM</name>
<dbReference type="SUPFAM" id="SSF52540">
    <property type="entry name" value="P-loop containing nucleoside triphosphate hydrolases"/>
    <property type="match status" value="1"/>
</dbReference>
<dbReference type="InterPro" id="IPR027417">
    <property type="entry name" value="P-loop_NTPase"/>
</dbReference>
<dbReference type="Pfam" id="PF13173">
    <property type="entry name" value="AAA_14"/>
    <property type="match status" value="1"/>
</dbReference>
<gene>
    <name evidence="2" type="ORF">SAMN02910451_02570</name>
</gene>
<organism evidence="2 3">
    <name type="scientific">Butyrivibrio hungatei</name>
    <dbReference type="NCBI Taxonomy" id="185008"/>
    <lineage>
        <taxon>Bacteria</taxon>
        <taxon>Bacillati</taxon>
        <taxon>Bacillota</taxon>
        <taxon>Clostridia</taxon>
        <taxon>Lachnospirales</taxon>
        <taxon>Lachnospiraceae</taxon>
        <taxon>Butyrivibrio</taxon>
    </lineage>
</organism>
<dbReference type="Proteomes" id="UP000183047">
    <property type="component" value="Unassembled WGS sequence"/>
</dbReference>
<reference evidence="3" key="1">
    <citation type="submission" date="2016-10" db="EMBL/GenBank/DDBJ databases">
        <authorList>
            <person name="Varghese N."/>
            <person name="Submissions S."/>
        </authorList>
    </citation>
    <scope>NUCLEOTIDE SEQUENCE [LARGE SCALE GENOMIC DNA]</scope>
    <source>
        <strain evidence="3">XBD2006</strain>
    </source>
</reference>
<dbReference type="OrthoDB" id="9801684at2"/>